<evidence type="ECO:0000313" key="3">
    <source>
        <dbReference type="Proteomes" id="UP001189429"/>
    </source>
</evidence>
<evidence type="ECO:0000313" key="2">
    <source>
        <dbReference type="EMBL" id="CAK0857756.1"/>
    </source>
</evidence>
<comment type="caution">
    <text evidence="2">The sequence shown here is derived from an EMBL/GenBank/DDBJ whole genome shotgun (WGS) entry which is preliminary data.</text>
</comment>
<evidence type="ECO:0000256" key="1">
    <source>
        <dbReference type="SAM" id="MobiDB-lite"/>
    </source>
</evidence>
<feature type="compositionally biased region" description="Basic and acidic residues" evidence="1">
    <location>
        <begin position="172"/>
        <end position="181"/>
    </location>
</feature>
<accession>A0ABN9UFM1</accession>
<dbReference type="EMBL" id="CAUYUJ010015753">
    <property type="protein sequence ID" value="CAK0857756.1"/>
    <property type="molecule type" value="Genomic_DNA"/>
</dbReference>
<gene>
    <name evidence="2" type="ORF">PCOR1329_LOCUS47744</name>
</gene>
<organism evidence="2 3">
    <name type="scientific">Prorocentrum cordatum</name>
    <dbReference type="NCBI Taxonomy" id="2364126"/>
    <lineage>
        <taxon>Eukaryota</taxon>
        <taxon>Sar</taxon>
        <taxon>Alveolata</taxon>
        <taxon>Dinophyceae</taxon>
        <taxon>Prorocentrales</taxon>
        <taxon>Prorocentraceae</taxon>
        <taxon>Prorocentrum</taxon>
    </lineage>
</organism>
<feature type="compositionally biased region" description="Low complexity" evidence="1">
    <location>
        <begin position="134"/>
        <end position="171"/>
    </location>
</feature>
<protein>
    <submittedName>
        <fullName evidence="2">Uncharacterized protein</fullName>
    </submittedName>
</protein>
<proteinExistence type="predicted"/>
<sequence>RLERAHPSCGGRRPRRPIDLGPPPFTAGGPCGRGAQSSGPPARRAAARSRRGGAMCVRTWTQPDVWQSPDAKAPGAAAAGKPQPRQPVHWAKFKPFDELSPPPPRPEAAACQQLSREMLKFGRGVLLRPAGSEAVQAPHAAAAAPEASGRVAAAAPAAPQQAGAAGASSVPPRKEPPEHRASAVLCAPPGVWAPGPARTGEAKESPAPAARRLGRARRPRQRRRPGGGRSARGAVRVRGARGKGRKAMAAATARAEEPPHDGREAERAPAGSPGGPTSRTTRPHPPDEARPRARTRAPRGGRPPLRRAVHCRALPVHATPSDGYKNAFVRVRIKRQVAS</sequence>
<feature type="region of interest" description="Disordered" evidence="1">
    <location>
        <begin position="132"/>
        <end position="309"/>
    </location>
</feature>
<feature type="compositionally biased region" description="Low complexity" evidence="1">
    <location>
        <begin position="71"/>
        <end position="82"/>
    </location>
</feature>
<feature type="compositionally biased region" description="Basic residues" evidence="1">
    <location>
        <begin position="292"/>
        <end position="309"/>
    </location>
</feature>
<dbReference type="Proteomes" id="UP001189429">
    <property type="component" value="Unassembled WGS sequence"/>
</dbReference>
<feature type="compositionally biased region" description="Basic and acidic residues" evidence="1">
    <location>
        <begin position="254"/>
        <end position="267"/>
    </location>
</feature>
<feature type="compositionally biased region" description="Basic residues" evidence="1">
    <location>
        <begin position="212"/>
        <end position="226"/>
    </location>
</feature>
<reference evidence="2" key="1">
    <citation type="submission" date="2023-10" db="EMBL/GenBank/DDBJ databases">
        <authorList>
            <person name="Chen Y."/>
            <person name="Shah S."/>
            <person name="Dougan E. K."/>
            <person name="Thang M."/>
            <person name="Chan C."/>
        </authorList>
    </citation>
    <scope>NUCLEOTIDE SEQUENCE [LARGE SCALE GENOMIC DNA]</scope>
</reference>
<name>A0ABN9UFM1_9DINO</name>
<feature type="region of interest" description="Disordered" evidence="1">
    <location>
        <begin position="1"/>
        <end position="110"/>
    </location>
</feature>
<keyword evidence="3" id="KW-1185">Reference proteome</keyword>
<feature type="non-terminal residue" evidence="2">
    <location>
        <position position="1"/>
    </location>
</feature>